<dbReference type="InterPro" id="IPR017896">
    <property type="entry name" value="4Fe4S_Fe-S-bd"/>
</dbReference>
<dbReference type="InterPro" id="IPR052977">
    <property type="entry name" value="Polyferredoxin-like_ET"/>
</dbReference>
<evidence type="ECO:0000259" key="4">
    <source>
        <dbReference type="PROSITE" id="PS51379"/>
    </source>
</evidence>
<keyword evidence="6" id="KW-1185">Reference proteome</keyword>
<reference evidence="5" key="1">
    <citation type="journal article" date="2022" name="Cell">
        <title>Design, construction, and in vivo augmentation of a complex gut microbiome.</title>
        <authorList>
            <person name="Cheng A.G."/>
            <person name="Ho P.Y."/>
            <person name="Aranda-Diaz A."/>
            <person name="Jain S."/>
            <person name="Yu F.B."/>
            <person name="Meng X."/>
            <person name="Wang M."/>
            <person name="Iakiviak M."/>
            <person name="Nagashima K."/>
            <person name="Zhao A."/>
            <person name="Murugkar P."/>
            <person name="Patil A."/>
            <person name="Atabakhsh K."/>
            <person name="Weakley A."/>
            <person name="Yan J."/>
            <person name="Brumbaugh A.R."/>
            <person name="Higginbottom S."/>
            <person name="Dimas A."/>
            <person name="Shiver A.L."/>
            <person name="Deutschbauer A."/>
            <person name="Neff N."/>
            <person name="Sonnenburg J.L."/>
            <person name="Huang K.C."/>
            <person name="Fischbach M.A."/>
        </authorList>
    </citation>
    <scope>NUCLEOTIDE SEQUENCE</scope>
    <source>
        <strain evidence="5">DSM 19829</strain>
    </source>
</reference>
<protein>
    <submittedName>
        <fullName evidence="5">Coenzyme F420 hydrogenase/dehydrogenase, beta subunit C-terminal domain</fullName>
    </submittedName>
</protein>
<dbReference type="SUPFAM" id="SSF54862">
    <property type="entry name" value="4Fe-4S ferredoxins"/>
    <property type="match status" value="1"/>
</dbReference>
<name>A0ABY5VEW2_9FIRM</name>
<evidence type="ECO:0000256" key="1">
    <source>
        <dbReference type="ARBA" id="ARBA00022723"/>
    </source>
</evidence>
<dbReference type="PROSITE" id="PS00198">
    <property type="entry name" value="4FE4S_FER_1"/>
    <property type="match status" value="1"/>
</dbReference>
<organism evidence="5 6">
    <name type="scientific">Ruminococcus gauvreauii</name>
    <dbReference type="NCBI Taxonomy" id="438033"/>
    <lineage>
        <taxon>Bacteria</taxon>
        <taxon>Bacillati</taxon>
        <taxon>Bacillota</taxon>
        <taxon>Clostridia</taxon>
        <taxon>Eubacteriales</taxon>
        <taxon>Oscillospiraceae</taxon>
        <taxon>Ruminococcus</taxon>
    </lineage>
</organism>
<keyword evidence="1" id="KW-0479">Metal-binding</keyword>
<dbReference type="InterPro" id="IPR007525">
    <property type="entry name" value="FrhB_FdhB_C"/>
</dbReference>
<sequence>MLDFDKNLCMGCTACYSTCSHEAVQMKQSEKGFYISYIDTEKCIECGLCEKVCPVVNKPTMERELSELKCYATYVLEESNRIKSTSGGVFYELAKNIIHNGGVVCGCIWDNEFVARHICTDDLTMVEKMRGSKYVQSDLGDCFKEIKKISKTRKVLFCGLPCQVTALKRCIKDTDNILSVSLICGGCPSPEVWRLYKEDLEKKEKSKLIHVNHRSKSKGWLVANMQYNFQNGNNIHEVLMQNIYGANYVKGLTICEACFECSFKINSLDTDIIIGDHWGINKKMIKECKNMGSSVIIPLTIKGEKIFSDIKSLLKVELENLDNVIKVNPPLVEKHSRNNKSEFFFSSLYTLNISENLSENMPEISHGEIRRLLYKLGIYIPIYNLIWKLRHR</sequence>
<feature type="domain" description="4Fe-4S ferredoxin-type" evidence="4">
    <location>
        <begin position="34"/>
        <end position="64"/>
    </location>
</feature>
<feature type="domain" description="4Fe-4S ferredoxin-type" evidence="4">
    <location>
        <begin position="1"/>
        <end position="29"/>
    </location>
</feature>
<dbReference type="PROSITE" id="PS51379">
    <property type="entry name" value="4FE4S_FER_2"/>
    <property type="match status" value="2"/>
</dbReference>
<dbReference type="Gene3D" id="3.30.70.20">
    <property type="match status" value="1"/>
</dbReference>
<keyword evidence="2" id="KW-0408">Iron</keyword>
<evidence type="ECO:0000313" key="5">
    <source>
        <dbReference type="EMBL" id="UWP59055.1"/>
    </source>
</evidence>
<dbReference type="EMBL" id="CP102290">
    <property type="protein sequence ID" value="UWP59055.1"/>
    <property type="molecule type" value="Genomic_DNA"/>
</dbReference>
<dbReference type="PANTHER" id="PTHR43193">
    <property type="match status" value="1"/>
</dbReference>
<keyword evidence="3" id="KW-0411">Iron-sulfur</keyword>
<proteinExistence type="predicted"/>
<gene>
    <name evidence="5" type="ORF">NQ502_17065</name>
</gene>
<evidence type="ECO:0000256" key="3">
    <source>
        <dbReference type="ARBA" id="ARBA00023014"/>
    </source>
</evidence>
<dbReference type="PANTHER" id="PTHR43193:SF2">
    <property type="entry name" value="POLYFERREDOXIN PROTEIN FWDF"/>
    <property type="match status" value="1"/>
</dbReference>
<dbReference type="RefSeq" id="WP_028530168.1">
    <property type="nucleotide sequence ID" value="NZ_CABLBR010000046.1"/>
</dbReference>
<dbReference type="Pfam" id="PF12838">
    <property type="entry name" value="Fer4_7"/>
    <property type="match status" value="1"/>
</dbReference>
<dbReference type="Pfam" id="PF04432">
    <property type="entry name" value="FrhB_FdhB_C"/>
    <property type="match status" value="1"/>
</dbReference>
<dbReference type="InterPro" id="IPR017900">
    <property type="entry name" value="4Fe4S_Fe_S_CS"/>
</dbReference>
<dbReference type="Proteomes" id="UP001060164">
    <property type="component" value="Chromosome"/>
</dbReference>
<accession>A0ABY5VEW2</accession>
<evidence type="ECO:0000256" key="2">
    <source>
        <dbReference type="ARBA" id="ARBA00023004"/>
    </source>
</evidence>
<evidence type="ECO:0000313" key="6">
    <source>
        <dbReference type="Proteomes" id="UP001060164"/>
    </source>
</evidence>